<keyword evidence="1" id="KW-0963">Cytoplasm</keyword>
<feature type="compositionally biased region" description="Acidic residues" evidence="5">
    <location>
        <begin position="502"/>
        <end position="517"/>
    </location>
</feature>
<dbReference type="InterPro" id="IPR027417">
    <property type="entry name" value="P-loop_NTPase"/>
</dbReference>
<feature type="region of interest" description="Disordered" evidence="5">
    <location>
        <begin position="1"/>
        <end position="41"/>
    </location>
</feature>
<evidence type="ECO:0000259" key="6">
    <source>
        <dbReference type="Pfam" id="PF01926"/>
    </source>
</evidence>
<feature type="compositionally biased region" description="Basic residues" evidence="5">
    <location>
        <begin position="564"/>
        <end position="581"/>
    </location>
</feature>
<dbReference type="Gene3D" id="1.10.1580.10">
    <property type="match status" value="1"/>
</dbReference>
<sequence>MGKHNGKARAAGLKVGGALANRHKGGPGKSGTSSRLHTTEQPPAMVSVLEANDLTEMMSMAELAERDFAADRGEVIVISTGAVEGKVDVVSAQERKAAEDKNRHKLRIPRRPQWSERQSGEEVDAQERAAFLQWRRALAAVEEAERLVLTPFEKNLEVWRQLWRVVERSHIVVQVLDARDPLRYRSEDLEAFAREANPAKASLMLLNKADLLPQKLRASWAAYFQEQGVDFIFWSAKAASEQTDDSPVQRQPDAGTCTEVVSADGLVERLHERAQAAVNAGSTVRAMPTSEGGPGRLMVGLTGYPNVGKSSTINALFGSKKTAVAATPGKTKHFQTLNITERMTLCDCPGLVLPKFAASKAEMVAAGVIPIDRLTDVRAPTAVICQRISRQRLEEAYNVRLPKPSGHEAASRPPTSAELLRAVALARGWVVGNGLPDEARAGRLLLKDYTSGKLTYCEQPPNTHAEVQADAAYTGHDHHDRTQGSSYDPSEGEADSSAPSENADDEEWEDEDEGDADGGDKEESEAEAHKQQAVDSTEPTAAPSELGDADLDLLASLNAAGLQKQKRAEHKFQKKIPRTKGNRGQLKEGGTYDGSALHYGRRGGLVRVHVAQTVT</sequence>
<dbReference type="Pfam" id="PF01926">
    <property type="entry name" value="MMR_HSR1"/>
    <property type="match status" value="1"/>
</dbReference>
<proteinExistence type="predicted"/>
<accession>A0ABP1G6I7</accession>
<feature type="domain" description="G" evidence="6">
    <location>
        <begin position="299"/>
        <end position="366"/>
    </location>
</feature>
<evidence type="ECO:0000313" key="8">
    <source>
        <dbReference type="Proteomes" id="UP001497392"/>
    </source>
</evidence>
<keyword evidence="2" id="KW-0547">Nucleotide-binding</keyword>
<evidence type="ECO:0000256" key="4">
    <source>
        <dbReference type="ARBA" id="ARBA00023134"/>
    </source>
</evidence>
<dbReference type="SUPFAM" id="SSF52540">
    <property type="entry name" value="P-loop containing nucleoside triphosphate hydrolases"/>
    <property type="match status" value="1"/>
</dbReference>
<evidence type="ECO:0000256" key="3">
    <source>
        <dbReference type="ARBA" id="ARBA00022801"/>
    </source>
</evidence>
<feature type="region of interest" description="Disordered" evidence="5">
    <location>
        <begin position="475"/>
        <end position="549"/>
    </location>
</feature>
<dbReference type="Proteomes" id="UP001497392">
    <property type="component" value="Unassembled WGS sequence"/>
</dbReference>
<dbReference type="PANTHER" id="PTHR45709:SF2">
    <property type="entry name" value="LARGE SUBUNIT GTPASE 1 HOMOLOG"/>
    <property type="match status" value="1"/>
</dbReference>
<reference evidence="7 8" key="1">
    <citation type="submission" date="2024-06" db="EMBL/GenBank/DDBJ databases">
        <authorList>
            <person name="Kraege A."/>
            <person name="Thomma B."/>
        </authorList>
    </citation>
    <scope>NUCLEOTIDE SEQUENCE [LARGE SCALE GENOMIC DNA]</scope>
</reference>
<evidence type="ECO:0000256" key="5">
    <source>
        <dbReference type="SAM" id="MobiDB-lite"/>
    </source>
</evidence>
<evidence type="ECO:0000313" key="7">
    <source>
        <dbReference type="EMBL" id="CAL5227407.1"/>
    </source>
</evidence>
<keyword evidence="4" id="KW-0342">GTP-binding</keyword>
<keyword evidence="8" id="KW-1185">Reference proteome</keyword>
<dbReference type="InterPro" id="IPR023179">
    <property type="entry name" value="GTP-bd_ortho_bundle_sf"/>
</dbReference>
<dbReference type="CDD" id="cd01857">
    <property type="entry name" value="HSR1_MMR1"/>
    <property type="match status" value="1"/>
</dbReference>
<gene>
    <name evidence="7" type="primary">g10365</name>
    <name evidence="7" type="ORF">VP750_LOCUS9313</name>
</gene>
<dbReference type="EMBL" id="CAXHTA020000017">
    <property type="protein sequence ID" value="CAL5227407.1"/>
    <property type="molecule type" value="Genomic_DNA"/>
</dbReference>
<dbReference type="PANTHER" id="PTHR45709">
    <property type="entry name" value="LARGE SUBUNIT GTPASE 1 HOMOLOG-RELATED"/>
    <property type="match status" value="1"/>
</dbReference>
<feature type="compositionally biased region" description="Basic and acidic residues" evidence="5">
    <location>
        <begin position="518"/>
        <end position="532"/>
    </location>
</feature>
<comment type="caution">
    <text evidence="7">The sequence shown here is derived from an EMBL/GenBank/DDBJ whole genome shotgun (WGS) entry which is preliminary data.</text>
</comment>
<keyword evidence="3" id="KW-0378">Hydrolase</keyword>
<evidence type="ECO:0000256" key="1">
    <source>
        <dbReference type="ARBA" id="ARBA00022490"/>
    </source>
</evidence>
<dbReference type="InterPro" id="IPR043358">
    <property type="entry name" value="GNL1-like"/>
</dbReference>
<name>A0ABP1G6I7_9CHLO</name>
<protein>
    <submittedName>
        <fullName evidence="7">G10365 protein</fullName>
    </submittedName>
</protein>
<dbReference type="Gene3D" id="3.40.50.300">
    <property type="entry name" value="P-loop containing nucleotide triphosphate hydrolases"/>
    <property type="match status" value="1"/>
</dbReference>
<feature type="region of interest" description="Disordered" evidence="5">
    <location>
        <begin position="564"/>
        <end position="594"/>
    </location>
</feature>
<feature type="compositionally biased region" description="Polar residues" evidence="5">
    <location>
        <begin position="30"/>
        <end position="41"/>
    </location>
</feature>
<dbReference type="InterPro" id="IPR006073">
    <property type="entry name" value="GTP-bd"/>
</dbReference>
<evidence type="ECO:0000256" key="2">
    <source>
        <dbReference type="ARBA" id="ARBA00022741"/>
    </source>
</evidence>
<organism evidence="7 8">
    <name type="scientific">Coccomyxa viridis</name>
    <dbReference type="NCBI Taxonomy" id="1274662"/>
    <lineage>
        <taxon>Eukaryota</taxon>
        <taxon>Viridiplantae</taxon>
        <taxon>Chlorophyta</taxon>
        <taxon>core chlorophytes</taxon>
        <taxon>Trebouxiophyceae</taxon>
        <taxon>Trebouxiophyceae incertae sedis</taxon>
        <taxon>Coccomyxaceae</taxon>
        <taxon>Coccomyxa</taxon>
    </lineage>
</organism>